<feature type="compositionally biased region" description="Low complexity" evidence="1">
    <location>
        <begin position="1"/>
        <end position="14"/>
    </location>
</feature>
<evidence type="ECO:0000313" key="2">
    <source>
        <dbReference type="EMBL" id="ETV87291.1"/>
    </source>
</evidence>
<dbReference type="VEuPathDB" id="FungiDB:H257_02237"/>
<feature type="region of interest" description="Disordered" evidence="1">
    <location>
        <begin position="184"/>
        <end position="223"/>
    </location>
</feature>
<protein>
    <submittedName>
        <fullName evidence="2">Uncharacterized protein</fullName>
    </submittedName>
</protein>
<dbReference type="RefSeq" id="XP_009824090.1">
    <property type="nucleotide sequence ID" value="XM_009825788.1"/>
</dbReference>
<gene>
    <name evidence="2" type="ORF">H257_02237</name>
</gene>
<proteinExistence type="predicted"/>
<evidence type="ECO:0000256" key="1">
    <source>
        <dbReference type="SAM" id="MobiDB-lite"/>
    </source>
</evidence>
<feature type="compositionally biased region" description="Polar residues" evidence="1">
    <location>
        <begin position="211"/>
        <end position="223"/>
    </location>
</feature>
<dbReference type="AlphaFoldDB" id="W4H6T8"/>
<name>W4H6T8_APHAT</name>
<organism evidence="2">
    <name type="scientific">Aphanomyces astaci</name>
    <name type="common">Crayfish plague agent</name>
    <dbReference type="NCBI Taxonomy" id="112090"/>
    <lineage>
        <taxon>Eukaryota</taxon>
        <taxon>Sar</taxon>
        <taxon>Stramenopiles</taxon>
        <taxon>Oomycota</taxon>
        <taxon>Saprolegniomycetes</taxon>
        <taxon>Saprolegniales</taxon>
        <taxon>Verrucalvaceae</taxon>
        <taxon>Aphanomyces</taxon>
    </lineage>
</organism>
<dbReference type="GeneID" id="20804233"/>
<feature type="region of interest" description="Disordered" evidence="1">
    <location>
        <begin position="1"/>
        <end position="71"/>
    </location>
</feature>
<dbReference type="EMBL" id="KI913116">
    <property type="protein sequence ID" value="ETV87291.1"/>
    <property type="molecule type" value="Genomic_DNA"/>
</dbReference>
<feature type="non-terminal residue" evidence="2">
    <location>
        <position position="223"/>
    </location>
</feature>
<sequence length="223" mass="24054">MVVGRARSVSAAARTESRSQQRRKQRGCFIPQPDPGAANMDHSSAGMTPPPTARPRGPADTSGAQDDDATTVSSVGDHAALAEQAATQVSDDHASPYSFLRMHTVLSHSIVDLRNSIQRNQRSLRVLQEVRAAMASTLGSGPHDMSQARHALGDEVEFLTATLSEVNAEVLDLRTALDSSRRGPWIRHTQNGMGPTTCYKRLKSRSDPWSKGNTTSGSRVTKP</sequence>
<reference evidence="2" key="1">
    <citation type="submission" date="2013-12" db="EMBL/GenBank/DDBJ databases">
        <title>The Genome Sequence of Aphanomyces astaci APO3.</title>
        <authorList>
            <consortium name="The Broad Institute Genomics Platform"/>
            <person name="Russ C."/>
            <person name="Tyler B."/>
            <person name="van West P."/>
            <person name="Dieguez-Uribeondo J."/>
            <person name="Young S.K."/>
            <person name="Zeng Q."/>
            <person name="Gargeya S."/>
            <person name="Fitzgerald M."/>
            <person name="Abouelleil A."/>
            <person name="Alvarado L."/>
            <person name="Chapman S.B."/>
            <person name="Gainer-Dewar J."/>
            <person name="Goldberg J."/>
            <person name="Griggs A."/>
            <person name="Gujja S."/>
            <person name="Hansen M."/>
            <person name="Howarth C."/>
            <person name="Imamovic A."/>
            <person name="Ireland A."/>
            <person name="Larimer J."/>
            <person name="McCowan C."/>
            <person name="Murphy C."/>
            <person name="Pearson M."/>
            <person name="Poon T.W."/>
            <person name="Priest M."/>
            <person name="Roberts A."/>
            <person name="Saif S."/>
            <person name="Shea T."/>
            <person name="Sykes S."/>
            <person name="Wortman J."/>
            <person name="Nusbaum C."/>
            <person name="Birren B."/>
        </authorList>
    </citation>
    <scope>NUCLEOTIDE SEQUENCE [LARGE SCALE GENOMIC DNA]</scope>
    <source>
        <strain evidence="2">APO3</strain>
    </source>
</reference>
<accession>W4H6T8</accession>